<keyword evidence="4" id="KW-1185">Reference proteome</keyword>
<feature type="chain" id="PRO_5045032198" evidence="1">
    <location>
        <begin position="27"/>
        <end position="870"/>
    </location>
</feature>
<organism evidence="2 4">
    <name type="scientific">Clostridium sardiniense</name>
    <name type="common">Clostridium absonum</name>
    <dbReference type="NCBI Taxonomy" id="29369"/>
    <lineage>
        <taxon>Bacteria</taxon>
        <taxon>Bacillati</taxon>
        <taxon>Bacillota</taxon>
        <taxon>Clostridia</taxon>
        <taxon>Eubacteriales</taxon>
        <taxon>Clostridiaceae</taxon>
        <taxon>Clostridium</taxon>
    </lineage>
</organism>
<accession>A0ABS7L2B4</accession>
<proteinExistence type="predicted"/>
<evidence type="ECO:0000313" key="3">
    <source>
        <dbReference type="EMBL" id="MBY0757246.1"/>
    </source>
</evidence>
<dbReference type="EMBL" id="JAIKTU010000019">
    <property type="protein sequence ID" value="MBY0757246.1"/>
    <property type="molecule type" value="Genomic_DNA"/>
</dbReference>
<sequence length="870" mass="96114">MYKAMSKKVIALVIIGSMGASTVAGAAEIKKDESVYVNLDSSGKVEKQTVTNWIHTDEGNVDIEDESNLKNIENIKGDEKPVQDGNKLKWKIDDSDLYYKGDTDKKLPLDVNINYYLNDEKIKENELAGKSGKIKIEIELKNNSFKDVNIKGKNRKIYTPLTTATVVTLPVDKFKDVTINEGTMISEGNNNVIAFAAFPGLRDSLDIETKDLDINLEDRLVIEGYTDKFELGPIMITATTEVPDLSSLEKADSLDEIKSSLNKLNDASDELLKGTGALNEGILTAKKKLDEGKGALNDNSLKEALGIIKSDKQIEKANKLIDDAYFAKNINTDNFREVLALVTDENINKINTLIKDGEGILENKELIESSVNTFKGLSNDNNFNKLLQDTLKLKEGYENINPETLKKLNGMVSLLSGQNLINGQSLIKGAKEAKNAASPIENVLSGAISSSPGGTLDQKTNNFLLGIDSKLKKTQNLLSNENINNMNIMTKDMKTYGSSYLILKAMIAGDMQQNKISLEEAKAKANKYIDAVYGEKGASLKAVINNLTTNDFTQNQMNLDAKKIAGYGERMKDIIGNIKELQGLEPIISATDNVLSNSNSRGVISKFYSNYRSDSNQKLIKGLKDGILNLNSNDLKAIEGLKSNLNDIAADIEANKSNIDSINKMMDSIKGNPELLQKINKFSSALKNSQSTIDDIQEVLSKGNGSLNVKEIKALGEKLILMQQDLKDSEDILRITKGSLEKNNVQRARELISSLPELEEGINKLAEGSTKLNKGMEEFNKEGIEKLNDNGKEATEKVDDLVQVKDEVVKMSKDYDTFTGKDNKMDGTVKFIMKTNEIKVQEPENNQEEKQEESGGFINWIKNLISDIFN</sequence>
<dbReference type="Proteomes" id="UP001299068">
    <property type="component" value="Unassembled WGS sequence"/>
</dbReference>
<evidence type="ECO:0000313" key="4">
    <source>
        <dbReference type="Proteomes" id="UP001299068"/>
    </source>
</evidence>
<evidence type="ECO:0000256" key="1">
    <source>
        <dbReference type="SAM" id="SignalP"/>
    </source>
</evidence>
<feature type="signal peptide" evidence="1">
    <location>
        <begin position="1"/>
        <end position="26"/>
    </location>
</feature>
<dbReference type="EMBL" id="JAIKTU010000019">
    <property type="protein sequence ID" value="MBY0757221.1"/>
    <property type="molecule type" value="Genomic_DNA"/>
</dbReference>
<protein>
    <submittedName>
        <fullName evidence="2">Uncharacterized protein</fullName>
    </submittedName>
</protein>
<evidence type="ECO:0000313" key="2">
    <source>
        <dbReference type="EMBL" id="MBY0757221.1"/>
    </source>
</evidence>
<dbReference type="RefSeq" id="WP_221862357.1">
    <property type="nucleotide sequence ID" value="NZ_JAIKTU010000019.1"/>
</dbReference>
<name>A0ABS7L2B4_CLOSR</name>
<keyword evidence="1" id="KW-0732">Signal</keyword>
<gene>
    <name evidence="2" type="ORF">K5V21_17455</name>
    <name evidence="3" type="ORF">K5V21_17580</name>
</gene>
<reference evidence="2 4" key="1">
    <citation type="journal article" date="2021" name="Cell Host Microbe">
        <title>in vivo commensal control of Clostridioides difficile virulence.</title>
        <authorList>
            <person name="Girinathan B.P."/>
            <person name="Dibenedetto N."/>
            <person name="Worley J.N."/>
            <person name="Peltier J."/>
            <person name="Arrieta-Ortiz M.L."/>
            <person name="Rupa Christinal Immanuel S."/>
            <person name="Lavin R."/>
            <person name="Delaney M.L."/>
            <person name="Cummins C."/>
            <person name="Hoffmann M."/>
            <person name="Luo Y."/>
            <person name="Gonzalez-Escalona N."/>
            <person name="Allard M."/>
            <person name="Onderdonk A.B."/>
            <person name="Gerber G.K."/>
            <person name="Sonenshein A.L."/>
            <person name="Baliga N."/>
            <person name="Dupuy B."/>
            <person name="Bry L."/>
        </authorList>
    </citation>
    <scope>NUCLEOTIDE SEQUENCE [LARGE SCALE GENOMIC DNA]</scope>
    <source>
        <strain evidence="2 4">DSM 599</strain>
    </source>
</reference>
<comment type="caution">
    <text evidence="2">The sequence shown here is derived from an EMBL/GenBank/DDBJ whole genome shotgun (WGS) entry which is preliminary data.</text>
</comment>